<dbReference type="Proteomes" id="UP000823486">
    <property type="component" value="Unassembled WGS sequence"/>
</dbReference>
<evidence type="ECO:0008006" key="4">
    <source>
        <dbReference type="Google" id="ProtNLM"/>
    </source>
</evidence>
<gene>
    <name evidence="2" type="ORF">JOC77_004085</name>
</gene>
<sequence>MKKTLLLLIASMSLFLAAVSSSVSANSSQETKAASIHKNSVMSLLNDAFVAQVSLSYEGQSLEEVNRKLEPFFTEGFIEKFIDQNIVNIDGQYKTLGSDAAIYYIPFFSYDDKTKIVPGEDKGTLIVTEHFGASTDGPVGYEEHDENVLLIKDGNKWKISDITSSMPANEAETEDADEEANPESAATILPQAEDHPEAVSVQISSELEENAHIVEYTVTETLFQSKEENQEDKQFFNGAISLPSELRVKTEDAMLGFGPFFSSGYNMIMNVLNTSKQENELNEI</sequence>
<dbReference type="Pfam" id="PF13158">
    <property type="entry name" value="DUF3993"/>
    <property type="match status" value="1"/>
</dbReference>
<feature type="signal peptide" evidence="1">
    <location>
        <begin position="1"/>
        <end position="25"/>
    </location>
</feature>
<name>A0ABS2QN69_9BACI</name>
<comment type="caution">
    <text evidence="2">The sequence shown here is derived from an EMBL/GenBank/DDBJ whole genome shotgun (WGS) entry which is preliminary data.</text>
</comment>
<evidence type="ECO:0000313" key="3">
    <source>
        <dbReference type="Proteomes" id="UP000823486"/>
    </source>
</evidence>
<keyword evidence="1" id="KW-0732">Signal</keyword>
<feature type="chain" id="PRO_5046704317" description="DUF3993 domain-containing protein" evidence="1">
    <location>
        <begin position="26"/>
        <end position="284"/>
    </location>
</feature>
<accession>A0ABS2QN69</accession>
<keyword evidence="3" id="KW-1185">Reference proteome</keyword>
<protein>
    <recommendedName>
        <fullName evidence="4">DUF3993 domain-containing protein</fullName>
    </recommendedName>
</protein>
<evidence type="ECO:0000313" key="2">
    <source>
        <dbReference type="EMBL" id="MBM7694610.1"/>
    </source>
</evidence>
<dbReference type="RefSeq" id="WP_204547567.1">
    <property type="nucleotide sequence ID" value="NZ_JAFBFI010000029.1"/>
</dbReference>
<proteinExistence type="predicted"/>
<evidence type="ECO:0000256" key="1">
    <source>
        <dbReference type="SAM" id="SignalP"/>
    </source>
</evidence>
<organism evidence="2 3">
    <name type="scientific">Peribacillus deserti</name>
    <dbReference type="NCBI Taxonomy" id="673318"/>
    <lineage>
        <taxon>Bacteria</taxon>
        <taxon>Bacillati</taxon>
        <taxon>Bacillota</taxon>
        <taxon>Bacilli</taxon>
        <taxon>Bacillales</taxon>
        <taxon>Bacillaceae</taxon>
        <taxon>Peribacillus</taxon>
    </lineage>
</organism>
<dbReference type="InterPro" id="IPR025056">
    <property type="entry name" value="DUF3993"/>
</dbReference>
<dbReference type="EMBL" id="JAFBFI010000029">
    <property type="protein sequence ID" value="MBM7694610.1"/>
    <property type="molecule type" value="Genomic_DNA"/>
</dbReference>
<reference evidence="2 3" key="1">
    <citation type="submission" date="2021-01" db="EMBL/GenBank/DDBJ databases">
        <title>Genomic Encyclopedia of Type Strains, Phase IV (KMG-IV): sequencing the most valuable type-strain genomes for metagenomic binning, comparative biology and taxonomic classification.</title>
        <authorList>
            <person name="Goeker M."/>
        </authorList>
    </citation>
    <scope>NUCLEOTIDE SEQUENCE [LARGE SCALE GENOMIC DNA]</scope>
    <source>
        <strain evidence="2 3">DSM 105482</strain>
    </source>
</reference>